<dbReference type="EMBL" id="GG662693">
    <property type="protein sequence ID" value="EWS74240.1"/>
    <property type="molecule type" value="Genomic_DNA"/>
</dbReference>
<dbReference type="RefSeq" id="XP_012653213.1">
    <property type="nucleotide sequence ID" value="XM_012797759.1"/>
</dbReference>
<evidence type="ECO:0000313" key="2">
    <source>
        <dbReference type="EMBL" id="EWS74240.1"/>
    </source>
</evidence>
<dbReference type="AlphaFoldDB" id="W7X4H9"/>
<evidence type="ECO:0000256" key="1">
    <source>
        <dbReference type="SAM" id="Coils"/>
    </source>
</evidence>
<dbReference type="Proteomes" id="UP000009168">
    <property type="component" value="Unassembled WGS sequence"/>
</dbReference>
<name>W7X4H9_TETTS</name>
<dbReference type="GeneID" id="24437717"/>
<dbReference type="KEGG" id="tet:TTHERM_000189269"/>
<accession>W7X4H9</accession>
<gene>
    <name evidence="2" type="ORF">TTHERM_000189269</name>
</gene>
<dbReference type="InParanoid" id="W7X4H9"/>
<feature type="coiled-coil region" evidence="1">
    <location>
        <begin position="5"/>
        <end position="60"/>
    </location>
</feature>
<keyword evidence="1" id="KW-0175">Coiled coil</keyword>
<protein>
    <submittedName>
        <fullName evidence="2">Uncharacterized protein</fullName>
    </submittedName>
</protein>
<reference evidence="3" key="1">
    <citation type="journal article" date="2006" name="PLoS Biol.">
        <title>Macronuclear genome sequence of the ciliate Tetrahymena thermophila, a model eukaryote.</title>
        <authorList>
            <person name="Eisen J.A."/>
            <person name="Coyne R.S."/>
            <person name="Wu M."/>
            <person name="Wu D."/>
            <person name="Thiagarajan M."/>
            <person name="Wortman J.R."/>
            <person name="Badger J.H."/>
            <person name="Ren Q."/>
            <person name="Amedeo P."/>
            <person name="Jones K.M."/>
            <person name="Tallon L.J."/>
            <person name="Delcher A.L."/>
            <person name="Salzberg S.L."/>
            <person name="Silva J.C."/>
            <person name="Haas B.J."/>
            <person name="Majoros W.H."/>
            <person name="Farzad M."/>
            <person name="Carlton J.M."/>
            <person name="Smith R.K. Jr."/>
            <person name="Garg J."/>
            <person name="Pearlman R.E."/>
            <person name="Karrer K.M."/>
            <person name="Sun L."/>
            <person name="Manning G."/>
            <person name="Elde N.C."/>
            <person name="Turkewitz A.P."/>
            <person name="Asai D.J."/>
            <person name="Wilkes D.E."/>
            <person name="Wang Y."/>
            <person name="Cai H."/>
            <person name="Collins K."/>
            <person name="Stewart B.A."/>
            <person name="Lee S.R."/>
            <person name="Wilamowska K."/>
            <person name="Weinberg Z."/>
            <person name="Ruzzo W.L."/>
            <person name="Wloga D."/>
            <person name="Gaertig J."/>
            <person name="Frankel J."/>
            <person name="Tsao C.-C."/>
            <person name="Gorovsky M.A."/>
            <person name="Keeling P.J."/>
            <person name="Waller R.F."/>
            <person name="Patron N.J."/>
            <person name="Cherry J.M."/>
            <person name="Stover N.A."/>
            <person name="Krieger C.J."/>
            <person name="del Toro C."/>
            <person name="Ryder H.F."/>
            <person name="Williamson S.C."/>
            <person name="Barbeau R.A."/>
            <person name="Hamilton E.P."/>
            <person name="Orias E."/>
        </authorList>
    </citation>
    <scope>NUCLEOTIDE SEQUENCE [LARGE SCALE GENOMIC DNA]</scope>
    <source>
        <strain evidence="3">SB210</strain>
    </source>
</reference>
<keyword evidence="3" id="KW-1185">Reference proteome</keyword>
<sequence>MEEPKDNYKQKFEILNKLYKNLEHTCIETQTKIEYMNKKKDTLKKKIDFLKLQLNKLNDIYDDYPQQ</sequence>
<organism evidence="2 3">
    <name type="scientific">Tetrahymena thermophila (strain SB210)</name>
    <dbReference type="NCBI Taxonomy" id="312017"/>
    <lineage>
        <taxon>Eukaryota</taxon>
        <taxon>Sar</taxon>
        <taxon>Alveolata</taxon>
        <taxon>Ciliophora</taxon>
        <taxon>Intramacronucleata</taxon>
        <taxon>Oligohymenophorea</taxon>
        <taxon>Hymenostomatida</taxon>
        <taxon>Tetrahymenina</taxon>
        <taxon>Tetrahymenidae</taxon>
        <taxon>Tetrahymena</taxon>
    </lineage>
</organism>
<evidence type="ECO:0000313" key="3">
    <source>
        <dbReference type="Proteomes" id="UP000009168"/>
    </source>
</evidence>
<proteinExistence type="predicted"/>